<dbReference type="Gene3D" id="3.30.70.270">
    <property type="match status" value="3"/>
</dbReference>
<feature type="domain" description="Integrase catalytic" evidence="8">
    <location>
        <begin position="818"/>
        <end position="946"/>
    </location>
</feature>
<dbReference type="Pfam" id="PF00078">
    <property type="entry name" value="RVT_1"/>
    <property type="match status" value="1"/>
</dbReference>
<dbReference type="EMBL" id="QGNW01000232">
    <property type="protein sequence ID" value="RVW83090.1"/>
    <property type="molecule type" value="Genomic_DNA"/>
</dbReference>
<gene>
    <name evidence="9" type="primary">TY3B-I_78</name>
    <name evidence="9" type="ORF">CK203_040720</name>
</gene>
<organism evidence="9 10">
    <name type="scientific">Vitis vinifera</name>
    <name type="common">Grape</name>
    <dbReference type="NCBI Taxonomy" id="29760"/>
    <lineage>
        <taxon>Eukaryota</taxon>
        <taxon>Viridiplantae</taxon>
        <taxon>Streptophyta</taxon>
        <taxon>Embryophyta</taxon>
        <taxon>Tracheophyta</taxon>
        <taxon>Spermatophyta</taxon>
        <taxon>Magnoliopsida</taxon>
        <taxon>eudicotyledons</taxon>
        <taxon>Gunneridae</taxon>
        <taxon>Pentapetalae</taxon>
        <taxon>rosids</taxon>
        <taxon>Vitales</taxon>
        <taxon>Vitaceae</taxon>
        <taxon>Viteae</taxon>
        <taxon>Vitis</taxon>
    </lineage>
</organism>
<dbReference type="InterPro" id="IPR036397">
    <property type="entry name" value="RNaseH_sf"/>
</dbReference>
<dbReference type="GO" id="GO:0004519">
    <property type="term" value="F:endonuclease activity"/>
    <property type="evidence" value="ECO:0007669"/>
    <property type="project" value="UniProtKB-KW"/>
</dbReference>
<sequence length="1079" mass="125723">MRGQGSRRSRGTQGHEDSGHSHRRSRTDRPVMSQMEAMKRFMVMQPPSFNGEPSAEAAEHWLRRMRIILVGLDILEERRVGKYFGEVAKHAKRMEFEHLIQGTTSVLEYESRFSELSRFALGMISEKEKKLREALLVEQDIEETNQIREQRGIEKGNKEWGKVPRRDLRVRSRGRGLSNLRDIPHSMQEVSRVLKGWLLIEYVMVVERETTYGGLPIVKCHNYPSSAGNQTATMSSQTRSSQGSMLEVGEGRHRKSFFLDPNRARGGLLLVEERSTKWDLRILDMTGYDVILGMDWLTVYRVSDPCYQYVLRKGSINFLACLRGKEKAQKDITKIPVVRKFQDVFPDELPGLPPHREFDFSIELDELLGKGFIRPSTSPWGAPVLSVKKKDGTLRLCIDYRKLNRVTVKNKYPLPRIDDLFDQLKGAKYFSKIDLRTGYHQLRVFRAYLDQFVIVFVDDILIYSRSLEEHKQHLVTTLKTLRRHQLNSSRPFQGGSLQEWQRPTNVFEVRSFLGLVGYYRRFVEDFSRIAAPMTQLTRKGVKFDWNEECENAFQELKRKLTTTPVLTAPISGELFTIYCDASIVGLGCVLMQQGKVVAYASRQLKQHERNYLTHDLELAAVVFALKTWRHYLYGEKFEVYSDHKSLKYIFTQKDLNSRQRRWMETLEDYDFALHYHPGHGPCLYSILARPMVIQRIVEAQVHDEFLEKVKAQLVAGEIDENWSMYEDGSVRFKGRLCVPKDVGLRNELLAYAHKAKYTIHPGNTKMYQDLKRQFWWNGMKRDIAQFVANCQICQQVKAEHQRPAGLLQPLPIPEWKWDNITMDFVIAMKTTNSMNSLAKLYIQEIVRLHGKPVSIVSDRDPKFTSQFWQSLQRALGTQLNFSTAFHPQTDGQSERVIQILEDMLRACVLDFGGNWADYLPLAEFAYNNSYQSSIGMTPYEALYGRPCRSPFMLDRDGQKSYADKRRRPLEFEEGDWVFVKVSHRRGIFRFGKKGKLAPRKCTPDPTWVVDLQDVQISENTSYVEEPLRILEVGEHKFRNKVIPVVKVWWQHHGIEEATWEPEEEMRRHYRNSSMNFKVS</sequence>
<dbReference type="PROSITE" id="PS50994">
    <property type="entry name" value="INTEGRASE"/>
    <property type="match status" value="1"/>
</dbReference>
<dbReference type="FunFam" id="3.10.20.370:FF:000001">
    <property type="entry name" value="Retrovirus-related Pol polyprotein from transposon 17.6-like protein"/>
    <property type="match status" value="1"/>
</dbReference>
<dbReference type="InterPro" id="IPR000477">
    <property type="entry name" value="RT_dom"/>
</dbReference>
<dbReference type="Pfam" id="PF08284">
    <property type="entry name" value="RVP_2"/>
    <property type="match status" value="1"/>
</dbReference>
<dbReference type="Gene3D" id="3.30.420.10">
    <property type="entry name" value="Ribonuclease H-like superfamily/Ribonuclease H"/>
    <property type="match status" value="1"/>
</dbReference>
<evidence type="ECO:0000256" key="7">
    <source>
        <dbReference type="SAM" id="MobiDB-lite"/>
    </source>
</evidence>
<dbReference type="InterPro" id="IPR043502">
    <property type="entry name" value="DNA/RNA_pol_sf"/>
</dbReference>
<dbReference type="GO" id="GO:0015074">
    <property type="term" value="P:DNA integration"/>
    <property type="evidence" value="ECO:0007669"/>
    <property type="project" value="InterPro"/>
</dbReference>
<evidence type="ECO:0000313" key="9">
    <source>
        <dbReference type="EMBL" id="RVW83090.1"/>
    </source>
</evidence>
<dbReference type="InterPro" id="IPR041373">
    <property type="entry name" value="RT_RNaseH"/>
</dbReference>
<dbReference type="GO" id="GO:0016787">
    <property type="term" value="F:hydrolase activity"/>
    <property type="evidence" value="ECO:0007669"/>
    <property type="project" value="UniProtKB-KW"/>
</dbReference>
<protein>
    <submittedName>
        <fullName evidence="9">Transposon Ty3-I Gag-Pol polyprotein</fullName>
    </submittedName>
</protein>
<dbReference type="InterPro" id="IPR012337">
    <property type="entry name" value="RNaseH-like_sf"/>
</dbReference>
<dbReference type="InterPro" id="IPR041588">
    <property type="entry name" value="Integrase_H2C2"/>
</dbReference>
<keyword evidence="3" id="KW-0540">Nuclease</keyword>
<dbReference type="Gene3D" id="1.10.340.70">
    <property type="match status" value="1"/>
</dbReference>
<dbReference type="InterPro" id="IPR043128">
    <property type="entry name" value="Rev_trsase/Diguanyl_cyclase"/>
</dbReference>
<dbReference type="PANTHER" id="PTHR37984:SF5">
    <property type="entry name" value="PROTEIN NYNRIN-LIKE"/>
    <property type="match status" value="1"/>
</dbReference>
<dbReference type="FunFam" id="3.30.70.270:FF:000020">
    <property type="entry name" value="Transposon Tf2-6 polyprotein-like Protein"/>
    <property type="match status" value="1"/>
</dbReference>
<reference evidence="9 10" key="1">
    <citation type="journal article" date="2018" name="PLoS Genet.">
        <title>Population sequencing reveals clonal diversity and ancestral inbreeding in the grapevine cultivar Chardonnay.</title>
        <authorList>
            <person name="Roach M.J."/>
            <person name="Johnson D.L."/>
            <person name="Bohlmann J."/>
            <person name="van Vuuren H.J."/>
            <person name="Jones S.J."/>
            <person name="Pretorius I.S."/>
            <person name="Schmidt S.A."/>
            <person name="Borneman A.R."/>
        </authorList>
    </citation>
    <scope>NUCLEOTIDE SEQUENCE [LARGE SCALE GENOMIC DNA]</scope>
    <source>
        <strain evidence="10">cv. Chardonnay</strain>
        <tissue evidence="9">Leaf</tissue>
    </source>
</reference>
<accession>A0A438HF51</accession>
<dbReference type="Pfam" id="PF17917">
    <property type="entry name" value="RT_RNaseH"/>
    <property type="match status" value="1"/>
</dbReference>
<proteinExistence type="predicted"/>
<comment type="caution">
    <text evidence="9">The sequence shown here is derived from an EMBL/GenBank/DDBJ whole genome shotgun (WGS) entry which is preliminary data.</text>
</comment>
<evidence type="ECO:0000313" key="10">
    <source>
        <dbReference type="Proteomes" id="UP000288805"/>
    </source>
</evidence>
<evidence type="ECO:0000256" key="1">
    <source>
        <dbReference type="ARBA" id="ARBA00022679"/>
    </source>
</evidence>
<keyword evidence="2" id="KW-0548">Nucleotidyltransferase</keyword>
<dbReference type="Pfam" id="PF17921">
    <property type="entry name" value="Integrase_H2C2"/>
    <property type="match status" value="1"/>
</dbReference>
<dbReference type="AlphaFoldDB" id="A0A438HF51"/>
<evidence type="ECO:0000256" key="4">
    <source>
        <dbReference type="ARBA" id="ARBA00022759"/>
    </source>
</evidence>
<evidence type="ECO:0000256" key="2">
    <source>
        <dbReference type="ARBA" id="ARBA00022695"/>
    </source>
</evidence>
<dbReference type="InterPro" id="IPR001584">
    <property type="entry name" value="Integrase_cat-core"/>
</dbReference>
<dbReference type="GO" id="GO:0003676">
    <property type="term" value="F:nucleic acid binding"/>
    <property type="evidence" value="ECO:0007669"/>
    <property type="project" value="InterPro"/>
</dbReference>
<name>A0A438HF51_VITVI</name>
<dbReference type="GO" id="GO:0003964">
    <property type="term" value="F:RNA-directed DNA polymerase activity"/>
    <property type="evidence" value="ECO:0007669"/>
    <property type="project" value="UniProtKB-KW"/>
</dbReference>
<dbReference type="InterPro" id="IPR050951">
    <property type="entry name" value="Retrovirus_Pol_polyprotein"/>
</dbReference>
<evidence type="ECO:0000256" key="3">
    <source>
        <dbReference type="ARBA" id="ARBA00022722"/>
    </source>
</evidence>
<dbReference type="CDD" id="cd01647">
    <property type="entry name" value="RT_LTR"/>
    <property type="match status" value="1"/>
</dbReference>
<dbReference type="SUPFAM" id="SSF56672">
    <property type="entry name" value="DNA/RNA polymerases"/>
    <property type="match status" value="1"/>
</dbReference>
<keyword evidence="5" id="KW-0378">Hydrolase</keyword>
<dbReference type="PANTHER" id="PTHR37984">
    <property type="entry name" value="PROTEIN CBG26694"/>
    <property type="match status" value="1"/>
</dbReference>
<feature type="region of interest" description="Disordered" evidence="7">
    <location>
        <begin position="1"/>
        <end position="31"/>
    </location>
</feature>
<feature type="compositionally biased region" description="Basic residues" evidence="7">
    <location>
        <begin position="1"/>
        <end position="10"/>
    </location>
</feature>
<keyword evidence="4" id="KW-0255">Endonuclease</keyword>
<keyword evidence="1" id="KW-0808">Transferase</keyword>
<dbReference type="SUPFAM" id="SSF53098">
    <property type="entry name" value="Ribonuclease H-like"/>
    <property type="match status" value="1"/>
</dbReference>
<dbReference type="Gene3D" id="3.10.10.10">
    <property type="entry name" value="HIV Type 1 Reverse Transcriptase, subunit A, domain 1"/>
    <property type="match status" value="1"/>
</dbReference>
<evidence type="ECO:0000259" key="8">
    <source>
        <dbReference type="PROSITE" id="PS50994"/>
    </source>
</evidence>
<dbReference type="Gene3D" id="3.10.20.370">
    <property type="match status" value="1"/>
</dbReference>
<keyword evidence="6" id="KW-0695">RNA-directed DNA polymerase</keyword>
<evidence type="ECO:0000256" key="6">
    <source>
        <dbReference type="ARBA" id="ARBA00022918"/>
    </source>
</evidence>
<dbReference type="Proteomes" id="UP000288805">
    <property type="component" value="Unassembled WGS sequence"/>
</dbReference>
<dbReference type="CDD" id="cd09274">
    <property type="entry name" value="RNase_HI_RT_Ty3"/>
    <property type="match status" value="1"/>
</dbReference>
<evidence type="ECO:0000256" key="5">
    <source>
        <dbReference type="ARBA" id="ARBA00022801"/>
    </source>
</evidence>